<keyword evidence="1" id="KW-1133">Transmembrane helix</keyword>
<dbReference type="EMBL" id="NHPJ01000103">
    <property type="protein sequence ID" value="OYR55481.1"/>
    <property type="molecule type" value="Genomic_DNA"/>
</dbReference>
<evidence type="ECO:0000313" key="3">
    <source>
        <dbReference type="Proteomes" id="UP000216308"/>
    </source>
</evidence>
<evidence type="ECO:0000313" key="2">
    <source>
        <dbReference type="EMBL" id="OYR55481.1"/>
    </source>
</evidence>
<accession>A0A256IFY9</accession>
<gene>
    <name evidence="2" type="ORF">DJ70_11960</name>
</gene>
<feature type="non-terminal residue" evidence="2">
    <location>
        <position position="86"/>
    </location>
</feature>
<feature type="transmembrane region" description="Helical" evidence="1">
    <location>
        <begin position="44"/>
        <end position="64"/>
    </location>
</feature>
<organism evidence="2 3">
    <name type="scientific">Halorubrum halodurans</name>
    <dbReference type="NCBI Taxonomy" id="1383851"/>
    <lineage>
        <taxon>Archaea</taxon>
        <taxon>Methanobacteriati</taxon>
        <taxon>Methanobacteriota</taxon>
        <taxon>Stenosarchaea group</taxon>
        <taxon>Halobacteria</taxon>
        <taxon>Halobacteriales</taxon>
        <taxon>Haloferacaceae</taxon>
        <taxon>Halorubrum</taxon>
    </lineage>
</organism>
<sequence>MGPVLLQFATARSVLHYGAVYGIVLAVAVWIYRDAKARGSDRALAWFLATLVFTILPVLAYMYLHRDAGPTGPPAEPSVPRRGGGT</sequence>
<dbReference type="OrthoDB" id="248255at2157"/>
<evidence type="ECO:0008006" key="4">
    <source>
        <dbReference type="Google" id="ProtNLM"/>
    </source>
</evidence>
<reference evidence="2 3" key="1">
    <citation type="journal article" date="2014" name="Front. Microbiol.">
        <title>Population and genomic analysis of the genus Halorubrum.</title>
        <authorList>
            <person name="Fullmer M.S."/>
            <person name="Soucy S.M."/>
            <person name="Swithers K.S."/>
            <person name="Makkay A.M."/>
            <person name="Wheeler R."/>
            <person name="Ventosa A."/>
            <person name="Gogarten J.P."/>
            <person name="Papke R.T."/>
        </authorList>
    </citation>
    <scope>NUCLEOTIDE SEQUENCE [LARGE SCALE GENOMIC DNA]</scope>
    <source>
        <strain evidence="2 3">Cb34</strain>
    </source>
</reference>
<keyword evidence="1" id="KW-0812">Transmembrane</keyword>
<name>A0A256IFY9_9EURY</name>
<keyword evidence="3" id="KW-1185">Reference proteome</keyword>
<proteinExistence type="predicted"/>
<feature type="transmembrane region" description="Helical" evidence="1">
    <location>
        <begin position="14"/>
        <end position="32"/>
    </location>
</feature>
<dbReference type="AlphaFoldDB" id="A0A256IFY9"/>
<protein>
    <recommendedName>
        <fullName evidence="4">Cardiolipin synthase N-terminal domain-containing protein</fullName>
    </recommendedName>
</protein>
<comment type="caution">
    <text evidence="2">The sequence shown here is derived from an EMBL/GenBank/DDBJ whole genome shotgun (WGS) entry which is preliminary data.</text>
</comment>
<dbReference type="RefSeq" id="WP_094533312.1">
    <property type="nucleotide sequence ID" value="NZ_NHPJ01000103.1"/>
</dbReference>
<evidence type="ECO:0000256" key="1">
    <source>
        <dbReference type="SAM" id="Phobius"/>
    </source>
</evidence>
<dbReference type="Proteomes" id="UP000216308">
    <property type="component" value="Unassembled WGS sequence"/>
</dbReference>
<keyword evidence="1" id="KW-0472">Membrane</keyword>